<comment type="caution">
    <text evidence="2">The sequence shown here is derived from an EMBL/GenBank/DDBJ whole genome shotgun (WGS) entry which is preliminary data.</text>
</comment>
<keyword evidence="1" id="KW-0732">Signal</keyword>
<evidence type="ECO:0000256" key="1">
    <source>
        <dbReference type="SAM" id="SignalP"/>
    </source>
</evidence>
<dbReference type="Proteomes" id="UP000813444">
    <property type="component" value="Unassembled WGS sequence"/>
</dbReference>
<reference evidence="2" key="1">
    <citation type="journal article" date="2021" name="Nat. Commun.">
        <title>Genetic determinants of endophytism in the Arabidopsis root mycobiome.</title>
        <authorList>
            <person name="Mesny F."/>
            <person name="Miyauchi S."/>
            <person name="Thiergart T."/>
            <person name="Pickel B."/>
            <person name="Atanasova L."/>
            <person name="Karlsson M."/>
            <person name="Huettel B."/>
            <person name="Barry K.W."/>
            <person name="Haridas S."/>
            <person name="Chen C."/>
            <person name="Bauer D."/>
            <person name="Andreopoulos W."/>
            <person name="Pangilinan J."/>
            <person name="LaButti K."/>
            <person name="Riley R."/>
            <person name="Lipzen A."/>
            <person name="Clum A."/>
            <person name="Drula E."/>
            <person name="Henrissat B."/>
            <person name="Kohler A."/>
            <person name="Grigoriev I.V."/>
            <person name="Martin F.M."/>
            <person name="Hacquard S."/>
        </authorList>
    </citation>
    <scope>NUCLEOTIDE SEQUENCE</scope>
    <source>
        <strain evidence="2">MPI-CAGE-CH-0235</strain>
    </source>
</reference>
<feature type="chain" id="PRO_5035444277" description="Secreted protein" evidence="1">
    <location>
        <begin position="26"/>
        <end position="96"/>
    </location>
</feature>
<protein>
    <recommendedName>
        <fullName evidence="4">Secreted protein</fullName>
    </recommendedName>
</protein>
<dbReference type="EMBL" id="JAGPNK010000011">
    <property type="protein sequence ID" value="KAH7311527.1"/>
    <property type="molecule type" value="Genomic_DNA"/>
</dbReference>
<name>A0A8K0SLG7_9HYPO</name>
<evidence type="ECO:0008006" key="4">
    <source>
        <dbReference type="Google" id="ProtNLM"/>
    </source>
</evidence>
<dbReference type="AlphaFoldDB" id="A0A8K0SLG7"/>
<accession>A0A8K0SLG7</accession>
<keyword evidence="3" id="KW-1185">Reference proteome</keyword>
<feature type="signal peptide" evidence="1">
    <location>
        <begin position="1"/>
        <end position="25"/>
    </location>
</feature>
<gene>
    <name evidence="2" type="ORF">B0I35DRAFT_438262</name>
</gene>
<organism evidence="2 3">
    <name type="scientific">Stachybotrys elegans</name>
    <dbReference type="NCBI Taxonomy" id="80388"/>
    <lineage>
        <taxon>Eukaryota</taxon>
        <taxon>Fungi</taxon>
        <taxon>Dikarya</taxon>
        <taxon>Ascomycota</taxon>
        <taxon>Pezizomycotina</taxon>
        <taxon>Sordariomycetes</taxon>
        <taxon>Hypocreomycetidae</taxon>
        <taxon>Hypocreales</taxon>
        <taxon>Stachybotryaceae</taxon>
        <taxon>Stachybotrys</taxon>
    </lineage>
</organism>
<sequence>MENFTGYFLRMVQWLASLTAPMTYATCTTNPPGGKQRVGCTRFAISPIDGLCSWCGCLQQRPWVVLTGKRKERVASLAEKGPSRFSAPGTVDQMHF</sequence>
<evidence type="ECO:0000313" key="3">
    <source>
        <dbReference type="Proteomes" id="UP000813444"/>
    </source>
</evidence>
<evidence type="ECO:0000313" key="2">
    <source>
        <dbReference type="EMBL" id="KAH7311527.1"/>
    </source>
</evidence>
<proteinExistence type="predicted"/>